<evidence type="ECO:0000256" key="6">
    <source>
        <dbReference type="ARBA" id="ARBA00023242"/>
    </source>
</evidence>
<feature type="compositionally biased region" description="Low complexity" evidence="7">
    <location>
        <begin position="8"/>
        <end position="32"/>
    </location>
</feature>
<dbReference type="CDD" id="cd14702">
    <property type="entry name" value="bZIP_plant_GBF1"/>
    <property type="match status" value="1"/>
</dbReference>
<organism evidence="9 10">
    <name type="scientific">Papaver somniferum</name>
    <name type="common">Opium poppy</name>
    <dbReference type="NCBI Taxonomy" id="3469"/>
    <lineage>
        <taxon>Eukaryota</taxon>
        <taxon>Viridiplantae</taxon>
        <taxon>Streptophyta</taxon>
        <taxon>Embryophyta</taxon>
        <taxon>Tracheophyta</taxon>
        <taxon>Spermatophyta</taxon>
        <taxon>Magnoliopsida</taxon>
        <taxon>Ranunculales</taxon>
        <taxon>Papaveraceae</taxon>
        <taxon>Papaveroideae</taxon>
        <taxon>Papaver</taxon>
    </lineage>
</organism>
<proteinExistence type="inferred from homology"/>
<feature type="compositionally biased region" description="Polar residues" evidence="7">
    <location>
        <begin position="172"/>
        <end position="183"/>
    </location>
</feature>
<dbReference type="AlphaFoldDB" id="A0A4Y7KCA3"/>
<dbReference type="GO" id="GO:0000976">
    <property type="term" value="F:transcription cis-regulatory region binding"/>
    <property type="evidence" value="ECO:0007669"/>
    <property type="project" value="UniProtKB-ARBA"/>
</dbReference>
<evidence type="ECO:0000256" key="1">
    <source>
        <dbReference type="ARBA" id="ARBA00004123"/>
    </source>
</evidence>
<feature type="region of interest" description="Disordered" evidence="7">
    <location>
        <begin position="341"/>
        <end position="360"/>
    </location>
</feature>
<dbReference type="PANTHER" id="PTHR45967">
    <property type="entry name" value="G-BOX-BINDING FACTOR 3-RELATED"/>
    <property type="match status" value="1"/>
</dbReference>
<dbReference type="Gene3D" id="1.20.5.170">
    <property type="match status" value="1"/>
</dbReference>
<feature type="domain" description="BZIP" evidence="8">
    <location>
        <begin position="339"/>
        <end position="384"/>
    </location>
</feature>
<dbReference type="GO" id="GO:0005634">
    <property type="term" value="C:nucleus"/>
    <property type="evidence" value="ECO:0007669"/>
    <property type="project" value="UniProtKB-SubCell"/>
</dbReference>
<evidence type="ECO:0000313" key="10">
    <source>
        <dbReference type="Proteomes" id="UP000316621"/>
    </source>
</evidence>
<dbReference type="SMART" id="SM00338">
    <property type="entry name" value="BRLZ"/>
    <property type="match status" value="1"/>
</dbReference>
<dbReference type="InterPro" id="IPR046347">
    <property type="entry name" value="bZIP_sf"/>
</dbReference>
<evidence type="ECO:0000256" key="4">
    <source>
        <dbReference type="ARBA" id="ARBA00023125"/>
    </source>
</evidence>
<dbReference type="InterPro" id="IPR044827">
    <property type="entry name" value="GBF-like"/>
</dbReference>
<name>A0A4Y7KCA3_PAPSO</name>
<dbReference type="STRING" id="3469.A0A4Y7KCA3"/>
<dbReference type="Gramene" id="RZC69575">
    <property type="protein sequence ID" value="RZC69575"/>
    <property type="gene ID" value="C5167_032685"/>
</dbReference>
<evidence type="ECO:0000313" key="9">
    <source>
        <dbReference type="EMBL" id="RZC69575.1"/>
    </source>
</evidence>
<dbReference type="InterPro" id="IPR045314">
    <property type="entry name" value="bZIP_plant_GBF1"/>
</dbReference>
<dbReference type="Proteomes" id="UP000316621">
    <property type="component" value="Chromosome 7"/>
</dbReference>
<dbReference type="Pfam" id="PF07777">
    <property type="entry name" value="MFMR"/>
    <property type="match status" value="1"/>
</dbReference>
<evidence type="ECO:0000256" key="5">
    <source>
        <dbReference type="ARBA" id="ARBA00023163"/>
    </source>
</evidence>
<dbReference type="InterPro" id="IPR004827">
    <property type="entry name" value="bZIP"/>
</dbReference>
<feature type="compositionally biased region" description="Low complexity" evidence="7">
    <location>
        <begin position="197"/>
        <end position="218"/>
    </location>
</feature>
<dbReference type="SUPFAM" id="SSF57959">
    <property type="entry name" value="Leucine zipper domain"/>
    <property type="match status" value="1"/>
</dbReference>
<feature type="region of interest" description="Disordered" evidence="7">
    <location>
        <begin position="403"/>
        <end position="443"/>
    </location>
</feature>
<dbReference type="Pfam" id="PF16596">
    <property type="entry name" value="MFMR_assoc"/>
    <property type="match status" value="1"/>
</dbReference>
<dbReference type="PROSITE" id="PS00036">
    <property type="entry name" value="BZIP_BASIC"/>
    <property type="match status" value="1"/>
</dbReference>
<dbReference type="EMBL" id="CM010721">
    <property type="protein sequence ID" value="RZC69575.1"/>
    <property type="molecule type" value="Genomic_DNA"/>
</dbReference>
<sequence>MVSGEGNSTPKAASSKTSASQEQQPQPQQQQQQPPPTSNAAVYPDWTGFQAYSPMPPHGFFHSSVASSPQPHPYMWGAQHLMPPYGTPPPPYVMYPHGGMYAHPSMPPVVSGCHQPLVIIFGLQQGSLPFSPYAMPSPGGPEASVTMTAGAEADGKSSDGKEKSPLKRSKDSLGSLNMITGKNNNEKVKTSGTSANGAYSQSAESASGGSSEGSDANSQNDSQPKAHRGKDSLEGESSQNGSSAPGSHNEVSGTPHHPMLNQAMTIMPMPPVGVPGTVAGPTTNLNIGMDYWGAPTPSSLPAVHGKVSPATVPGSVVPNGLIGSREGVQPELWIQDERELKRQRRKQSNRESARRSRLRKQAECEELAQRVEVLKEENSGLKSQKDRTLQFELLNILSKRYFVGSPQGSSRNRHGLDERLGQIPRGSEGEEHLGEKVQQVGEN</sequence>
<protein>
    <recommendedName>
        <fullName evidence="8">BZIP domain-containing protein</fullName>
    </recommendedName>
</protein>
<dbReference type="PROSITE" id="PS50217">
    <property type="entry name" value="BZIP"/>
    <property type="match status" value="1"/>
</dbReference>
<dbReference type="OMA" id="MAIMPMS"/>
<feature type="compositionally biased region" description="Polar residues" evidence="7">
    <location>
        <begin position="235"/>
        <end position="252"/>
    </location>
</feature>
<accession>A0A4Y7KCA3</accession>
<keyword evidence="5" id="KW-0804">Transcription</keyword>
<evidence type="ECO:0000256" key="7">
    <source>
        <dbReference type="SAM" id="MobiDB-lite"/>
    </source>
</evidence>
<evidence type="ECO:0000259" key="8">
    <source>
        <dbReference type="PROSITE" id="PS50217"/>
    </source>
</evidence>
<gene>
    <name evidence="9" type="ORF">C5167_032685</name>
</gene>
<reference evidence="9 10" key="1">
    <citation type="journal article" date="2018" name="Science">
        <title>The opium poppy genome and morphinan production.</title>
        <authorList>
            <person name="Guo L."/>
            <person name="Winzer T."/>
            <person name="Yang X."/>
            <person name="Li Y."/>
            <person name="Ning Z."/>
            <person name="He Z."/>
            <person name="Teodor R."/>
            <person name="Lu Y."/>
            <person name="Bowser T.A."/>
            <person name="Graham I.A."/>
            <person name="Ye K."/>
        </authorList>
    </citation>
    <scope>NUCLEOTIDE SEQUENCE [LARGE SCALE GENOMIC DNA]</scope>
    <source>
        <strain evidence="10">cv. HN1</strain>
        <tissue evidence="9">Leaves</tissue>
    </source>
</reference>
<feature type="region of interest" description="Disordered" evidence="7">
    <location>
        <begin position="1"/>
        <end position="44"/>
    </location>
</feature>
<comment type="similarity">
    <text evidence="2">Belongs to the bZIP family.</text>
</comment>
<keyword evidence="3" id="KW-0805">Transcription regulation</keyword>
<evidence type="ECO:0000256" key="2">
    <source>
        <dbReference type="ARBA" id="ARBA00007163"/>
    </source>
</evidence>
<keyword evidence="4" id="KW-0238">DNA-binding</keyword>
<evidence type="ECO:0000256" key="3">
    <source>
        <dbReference type="ARBA" id="ARBA00023015"/>
    </source>
</evidence>
<keyword evidence="6" id="KW-0539">Nucleus</keyword>
<feature type="region of interest" description="Disordered" evidence="7">
    <location>
        <begin position="134"/>
        <end position="261"/>
    </location>
</feature>
<feature type="compositionally biased region" description="Basic and acidic residues" evidence="7">
    <location>
        <begin position="348"/>
        <end position="360"/>
    </location>
</feature>
<dbReference type="GO" id="GO:0003700">
    <property type="term" value="F:DNA-binding transcription factor activity"/>
    <property type="evidence" value="ECO:0007669"/>
    <property type="project" value="InterPro"/>
</dbReference>
<feature type="compositionally biased region" description="Basic and acidic residues" evidence="7">
    <location>
        <begin position="153"/>
        <end position="171"/>
    </location>
</feature>
<dbReference type="Pfam" id="PF00170">
    <property type="entry name" value="bZIP_1"/>
    <property type="match status" value="1"/>
</dbReference>
<dbReference type="InterPro" id="IPR012900">
    <property type="entry name" value="MFMR"/>
</dbReference>
<comment type="subcellular location">
    <subcellularLocation>
        <location evidence="1">Nucleus</location>
    </subcellularLocation>
</comment>
<keyword evidence="10" id="KW-1185">Reference proteome</keyword>
<dbReference type="PANTHER" id="PTHR45967:SF2">
    <property type="entry name" value="BZIP TRANSCRIPTION FACTOR 68"/>
    <property type="match status" value="1"/>
</dbReference>